<dbReference type="KEGG" id="nfr:ERS450000_01253"/>
<dbReference type="InterPro" id="IPR015637">
    <property type="entry name" value="MUG/TDG"/>
</dbReference>
<gene>
    <name evidence="5" type="primary">mug</name>
    <name evidence="5" type="ORF">ERS450000_01253</name>
</gene>
<dbReference type="EC" id="3.2.2.28" evidence="5"/>
<dbReference type="GO" id="GO:0004844">
    <property type="term" value="F:uracil DNA N-glycosylase activity"/>
    <property type="evidence" value="ECO:0007669"/>
    <property type="project" value="TreeGrafter"/>
</dbReference>
<dbReference type="SMART" id="SM00987">
    <property type="entry name" value="UreE_C"/>
    <property type="match status" value="1"/>
</dbReference>
<dbReference type="AlphaFoldDB" id="A0A0H5NH96"/>
<sequence>MVSAAYRPTPADLAAAAGTTIPDVVGPDLRVLFCGINPGLWSGATGHHFARPGNRFWPALFRSGFTPRLFRPDEQAELLALGLGITNVVPRTTAKADELTTAELREGGRALTERVRRYRPKALAVLGIGAYRTAFGRPRTTVGRQDETIADTEIWVLPNPSGLNAHYTLDALAAEFRALREATR</sequence>
<dbReference type="InterPro" id="IPR036895">
    <property type="entry name" value="Uracil-DNA_glycosylase-like_sf"/>
</dbReference>
<dbReference type="NCBIfam" id="NF007570">
    <property type="entry name" value="PRK10201.1"/>
    <property type="match status" value="1"/>
</dbReference>
<dbReference type="GO" id="GO:0008263">
    <property type="term" value="F:pyrimidine-specific mismatch base pair DNA N-glycosylase activity"/>
    <property type="evidence" value="ECO:0007669"/>
    <property type="project" value="TreeGrafter"/>
</dbReference>
<proteinExistence type="predicted"/>
<evidence type="ECO:0000256" key="1">
    <source>
        <dbReference type="ARBA" id="ARBA00022763"/>
    </source>
</evidence>
<evidence type="ECO:0000256" key="3">
    <source>
        <dbReference type="ARBA" id="ARBA00023204"/>
    </source>
</evidence>
<dbReference type="PANTHER" id="PTHR12159">
    <property type="entry name" value="G/T AND G/U MISMATCH-SPECIFIC DNA GLYCOSYLASE"/>
    <property type="match status" value="1"/>
</dbReference>
<reference evidence="6" key="1">
    <citation type="submission" date="2015-03" db="EMBL/GenBank/DDBJ databases">
        <authorList>
            <consortium name="Pathogen Informatics"/>
        </authorList>
    </citation>
    <scope>NUCLEOTIDE SEQUENCE [LARGE SCALE GENOMIC DNA]</scope>
    <source>
        <strain evidence="6">NCTC11134</strain>
    </source>
</reference>
<feature type="domain" description="Uracil-DNA glycosylase-like" evidence="4">
    <location>
        <begin position="22"/>
        <end position="180"/>
    </location>
</feature>
<dbReference type="CDD" id="cd10028">
    <property type="entry name" value="UDG-F2_TDG_MUG"/>
    <property type="match status" value="1"/>
</dbReference>
<dbReference type="EMBL" id="LN868938">
    <property type="protein sequence ID" value="CRY75285.1"/>
    <property type="molecule type" value="Genomic_DNA"/>
</dbReference>
<evidence type="ECO:0000259" key="4">
    <source>
        <dbReference type="SMART" id="SM00986"/>
    </source>
</evidence>
<keyword evidence="2 5" id="KW-0378">Hydrolase</keyword>
<dbReference type="Pfam" id="PF03167">
    <property type="entry name" value="UDG"/>
    <property type="match status" value="1"/>
</dbReference>
<dbReference type="SUPFAM" id="SSF52141">
    <property type="entry name" value="Uracil-DNA glycosylase-like"/>
    <property type="match status" value="1"/>
</dbReference>
<dbReference type="InterPro" id="IPR005122">
    <property type="entry name" value="Uracil-DNA_glycosylase-like"/>
</dbReference>
<name>A0A0H5NH96_NOCFR</name>
<evidence type="ECO:0000313" key="5">
    <source>
        <dbReference type="EMBL" id="CRY75285.1"/>
    </source>
</evidence>
<dbReference type="GO" id="GO:0006285">
    <property type="term" value="P:base-excision repair, AP site formation"/>
    <property type="evidence" value="ECO:0007669"/>
    <property type="project" value="InterPro"/>
</dbReference>
<dbReference type="SMART" id="SM00986">
    <property type="entry name" value="UDG"/>
    <property type="match status" value="1"/>
</dbReference>
<dbReference type="RefSeq" id="WP_060591123.1">
    <property type="nucleotide sequence ID" value="NZ_CP031418.1"/>
</dbReference>
<keyword evidence="1" id="KW-0227">DNA damage</keyword>
<keyword evidence="3" id="KW-0234">DNA repair</keyword>
<dbReference type="Proteomes" id="UP000057820">
    <property type="component" value="Chromosome 1"/>
</dbReference>
<evidence type="ECO:0000256" key="2">
    <source>
        <dbReference type="ARBA" id="ARBA00022801"/>
    </source>
</evidence>
<organism evidence="5 6">
    <name type="scientific">Nocardia farcinica</name>
    <dbReference type="NCBI Taxonomy" id="37329"/>
    <lineage>
        <taxon>Bacteria</taxon>
        <taxon>Bacillati</taxon>
        <taxon>Actinomycetota</taxon>
        <taxon>Actinomycetes</taxon>
        <taxon>Mycobacteriales</taxon>
        <taxon>Nocardiaceae</taxon>
        <taxon>Nocardia</taxon>
    </lineage>
</organism>
<protein>
    <submittedName>
        <fullName evidence="5">G/U mismatch-specific DNA glycosylase</fullName>
        <ecNumber evidence="5">3.2.2.28</ecNumber>
    </submittedName>
</protein>
<dbReference type="PANTHER" id="PTHR12159:SF9">
    <property type="entry name" value="G_T MISMATCH-SPECIFIC THYMINE DNA GLYCOSYLASE"/>
    <property type="match status" value="1"/>
</dbReference>
<accession>A0A0H5NH96</accession>
<evidence type="ECO:0000313" key="6">
    <source>
        <dbReference type="Proteomes" id="UP000057820"/>
    </source>
</evidence>
<dbReference type="Gene3D" id="3.40.470.10">
    <property type="entry name" value="Uracil-DNA glycosylase-like domain"/>
    <property type="match status" value="1"/>
</dbReference>
<keyword evidence="5" id="KW-0326">Glycosidase</keyword>